<dbReference type="Pfam" id="PF02953">
    <property type="entry name" value="zf-Tim10_DDP"/>
    <property type="match status" value="1"/>
</dbReference>
<evidence type="ECO:0000259" key="2">
    <source>
        <dbReference type="Pfam" id="PF02953"/>
    </source>
</evidence>
<dbReference type="GeneID" id="26514940"/>
<proteinExistence type="predicted"/>
<dbReference type="InterPro" id="IPR004217">
    <property type="entry name" value="Tim10-like"/>
</dbReference>
<dbReference type="AlphaFoldDB" id="A0A0P8XIS6"/>
<dbReference type="SUPFAM" id="SSF144122">
    <property type="entry name" value="Tim10-like"/>
    <property type="match status" value="1"/>
</dbReference>
<reference evidence="3 4" key="1">
    <citation type="journal article" date="2007" name="Nature">
        <title>Evolution of genes and genomes on the Drosophila phylogeny.</title>
        <authorList>
            <consortium name="Drosophila 12 Genomes Consortium"/>
            <person name="Clark A.G."/>
            <person name="Eisen M.B."/>
            <person name="Smith D.R."/>
            <person name="Bergman C.M."/>
            <person name="Oliver B."/>
            <person name="Markow T.A."/>
            <person name="Kaufman T.C."/>
            <person name="Kellis M."/>
            <person name="Gelbart W."/>
            <person name="Iyer V.N."/>
            <person name="Pollard D.A."/>
            <person name="Sackton T.B."/>
            <person name="Larracuente A.M."/>
            <person name="Singh N.D."/>
            <person name="Abad J.P."/>
            <person name="Abt D.N."/>
            <person name="Adryan B."/>
            <person name="Aguade M."/>
            <person name="Akashi H."/>
            <person name="Anderson W.W."/>
            <person name="Aquadro C.F."/>
            <person name="Ardell D.H."/>
            <person name="Arguello R."/>
            <person name="Artieri C.G."/>
            <person name="Barbash D.A."/>
            <person name="Barker D."/>
            <person name="Barsanti P."/>
            <person name="Batterham P."/>
            <person name="Batzoglou S."/>
            <person name="Begun D."/>
            <person name="Bhutkar A."/>
            <person name="Blanco E."/>
            <person name="Bosak S.A."/>
            <person name="Bradley R.K."/>
            <person name="Brand A.D."/>
            <person name="Brent M.R."/>
            <person name="Brooks A.N."/>
            <person name="Brown R.H."/>
            <person name="Butlin R.K."/>
            <person name="Caggese C."/>
            <person name="Calvi B.R."/>
            <person name="Bernardo de Carvalho A."/>
            <person name="Caspi A."/>
            <person name="Castrezana S."/>
            <person name="Celniker S.E."/>
            <person name="Chang J.L."/>
            <person name="Chapple C."/>
            <person name="Chatterji S."/>
            <person name="Chinwalla A."/>
            <person name="Civetta A."/>
            <person name="Clifton S.W."/>
            <person name="Comeron J.M."/>
            <person name="Costello J.C."/>
            <person name="Coyne J.A."/>
            <person name="Daub J."/>
            <person name="David R.G."/>
            <person name="Delcher A.L."/>
            <person name="Delehaunty K."/>
            <person name="Do C.B."/>
            <person name="Ebling H."/>
            <person name="Edwards K."/>
            <person name="Eickbush T."/>
            <person name="Evans J.D."/>
            <person name="Filipski A."/>
            <person name="Findeiss S."/>
            <person name="Freyhult E."/>
            <person name="Fulton L."/>
            <person name="Fulton R."/>
            <person name="Garcia A.C."/>
            <person name="Gardiner A."/>
            <person name="Garfield D.A."/>
            <person name="Garvin B.E."/>
            <person name="Gibson G."/>
            <person name="Gilbert D."/>
            <person name="Gnerre S."/>
            <person name="Godfrey J."/>
            <person name="Good R."/>
            <person name="Gotea V."/>
            <person name="Gravely B."/>
            <person name="Greenberg A.J."/>
            <person name="Griffiths-Jones S."/>
            <person name="Gross S."/>
            <person name="Guigo R."/>
            <person name="Gustafson E.A."/>
            <person name="Haerty W."/>
            <person name="Hahn M.W."/>
            <person name="Halligan D.L."/>
            <person name="Halpern A.L."/>
            <person name="Halter G.M."/>
            <person name="Han M.V."/>
            <person name="Heger A."/>
            <person name="Hillier L."/>
            <person name="Hinrichs A.S."/>
            <person name="Holmes I."/>
            <person name="Hoskins R.A."/>
            <person name="Hubisz M.J."/>
            <person name="Hultmark D."/>
            <person name="Huntley M.A."/>
            <person name="Jaffe D.B."/>
            <person name="Jagadeeshan S."/>
            <person name="Jeck W.R."/>
            <person name="Johnson J."/>
            <person name="Jones C.D."/>
            <person name="Jordan W.C."/>
            <person name="Karpen G.H."/>
            <person name="Kataoka E."/>
            <person name="Keightley P.D."/>
            <person name="Kheradpour P."/>
            <person name="Kirkness E.F."/>
            <person name="Koerich L.B."/>
            <person name="Kristiansen K."/>
            <person name="Kudrna D."/>
            <person name="Kulathinal R.J."/>
            <person name="Kumar S."/>
            <person name="Kwok R."/>
            <person name="Lander E."/>
            <person name="Langley C.H."/>
            <person name="Lapoint R."/>
            <person name="Lazzaro B.P."/>
            <person name="Lee S.J."/>
            <person name="Levesque L."/>
            <person name="Li R."/>
            <person name="Lin C.F."/>
            <person name="Lin M.F."/>
            <person name="Lindblad-Toh K."/>
            <person name="Llopart A."/>
            <person name="Long M."/>
            <person name="Low L."/>
            <person name="Lozovsky E."/>
            <person name="Lu J."/>
            <person name="Luo M."/>
            <person name="Machado C.A."/>
            <person name="Makalowski W."/>
            <person name="Marzo M."/>
            <person name="Matsuda M."/>
            <person name="Matzkin L."/>
            <person name="McAllister B."/>
            <person name="McBride C.S."/>
            <person name="McKernan B."/>
            <person name="McKernan K."/>
            <person name="Mendez-Lago M."/>
            <person name="Minx P."/>
            <person name="Mollenhauer M.U."/>
            <person name="Montooth K."/>
            <person name="Mount S.M."/>
            <person name="Mu X."/>
            <person name="Myers E."/>
            <person name="Negre B."/>
            <person name="Newfeld S."/>
            <person name="Nielsen R."/>
            <person name="Noor M.A."/>
            <person name="O'Grady P."/>
            <person name="Pachter L."/>
            <person name="Papaceit M."/>
            <person name="Parisi M.J."/>
            <person name="Parisi M."/>
            <person name="Parts L."/>
            <person name="Pedersen J.S."/>
            <person name="Pesole G."/>
            <person name="Phillippy A.M."/>
            <person name="Ponting C.P."/>
            <person name="Pop M."/>
            <person name="Porcelli D."/>
            <person name="Powell J.R."/>
            <person name="Prohaska S."/>
            <person name="Pruitt K."/>
            <person name="Puig M."/>
            <person name="Quesneville H."/>
            <person name="Ram K.R."/>
            <person name="Rand D."/>
            <person name="Rasmussen M.D."/>
            <person name="Reed L.K."/>
            <person name="Reenan R."/>
            <person name="Reily A."/>
            <person name="Remington K.A."/>
            <person name="Rieger T.T."/>
            <person name="Ritchie M.G."/>
            <person name="Robin C."/>
            <person name="Rogers Y.H."/>
            <person name="Rohde C."/>
            <person name="Rozas J."/>
            <person name="Rubenfield M.J."/>
            <person name="Ruiz A."/>
            <person name="Russo S."/>
            <person name="Salzberg S.L."/>
            <person name="Sanchez-Gracia A."/>
            <person name="Saranga D.J."/>
            <person name="Sato H."/>
            <person name="Schaeffer S.W."/>
            <person name="Schatz M.C."/>
            <person name="Schlenke T."/>
            <person name="Schwartz R."/>
            <person name="Segarra C."/>
            <person name="Singh R.S."/>
            <person name="Sirot L."/>
            <person name="Sirota M."/>
            <person name="Sisneros N.B."/>
            <person name="Smith C.D."/>
            <person name="Smith T.F."/>
            <person name="Spieth J."/>
            <person name="Stage D.E."/>
            <person name="Stark A."/>
            <person name="Stephan W."/>
            <person name="Strausberg R.L."/>
            <person name="Strempel S."/>
            <person name="Sturgill D."/>
            <person name="Sutton G."/>
            <person name="Sutton G.G."/>
            <person name="Tao W."/>
            <person name="Teichmann S."/>
            <person name="Tobari Y.N."/>
            <person name="Tomimura Y."/>
            <person name="Tsolas J.M."/>
            <person name="Valente V.L."/>
            <person name="Venter E."/>
            <person name="Venter J.C."/>
            <person name="Vicario S."/>
            <person name="Vieira F.G."/>
            <person name="Vilella A.J."/>
            <person name="Villasante A."/>
            <person name="Walenz B."/>
            <person name="Wang J."/>
            <person name="Wasserman M."/>
            <person name="Watts T."/>
            <person name="Wilson D."/>
            <person name="Wilson R.K."/>
            <person name="Wing R.A."/>
            <person name="Wolfner M.F."/>
            <person name="Wong A."/>
            <person name="Wong G.K."/>
            <person name="Wu C.I."/>
            <person name="Wu G."/>
            <person name="Yamamoto D."/>
            <person name="Yang H.P."/>
            <person name="Yang S.P."/>
            <person name="Yorke J.A."/>
            <person name="Yoshida K."/>
            <person name="Zdobnov E."/>
            <person name="Zhang P."/>
            <person name="Zhang Y."/>
            <person name="Zimin A.V."/>
            <person name="Baldwin J."/>
            <person name="Abdouelleil A."/>
            <person name="Abdulkadir J."/>
            <person name="Abebe A."/>
            <person name="Abera B."/>
            <person name="Abreu J."/>
            <person name="Acer S.C."/>
            <person name="Aftuck L."/>
            <person name="Alexander A."/>
            <person name="An P."/>
            <person name="Anderson E."/>
            <person name="Anderson S."/>
            <person name="Arachi H."/>
            <person name="Azer M."/>
            <person name="Bachantsang P."/>
            <person name="Barry A."/>
            <person name="Bayul T."/>
            <person name="Berlin A."/>
            <person name="Bessette D."/>
            <person name="Bloom T."/>
            <person name="Blye J."/>
            <person name="Boguslavskiy L."/>
            <person name="Bonnet C."/>
            <person name="Boukhgalter B."/>
            <person name="Bourzgui I."/>
            <person name="Brown A."/>
            <person name="Cahill P."/>
            <person name="Channer S."/>
            <person name="Cheshatsang Y."/>
            <person name="Chuda L."/>
            <person name="Citroen M."/>
            <person name="Collymore A."/>
            <person name="Cooke P."/>
            <person name="Costello M."/>
            <person name="D'Aco K."/>
            <person name="Daza R."/>
            <person name="De Haan G."/>
            <person name="DeGray S."/>
            <person name="DeMaso C."/>
            <person name="Dhargay N."/>
            <person name="Dooley K."/>
            <person name="Dooley E."/>
            <person name="Doricent M."/>
            <person name="Dorje P."/>
            <person name="Dorjee K."/>
            <person name="Dupes A."/>
            <person name="Elong R."/>
            <person name="Falk J."/>
            <person name="Farina A."/>
            <person name="Faro S."/>
            <person name="Ferguson D."/>
            <person name="Fisher S."/>
            <person name="Foley C.D."/>
            <person name="Franke A."/>
            <person name="Friedrich D."/>
            <person name="Gadbois L."/>
            <person name="Gearin G."/>
            <person name="Gearin C.R."/>
            <person name="Giannoukos G."/>
            <person name="Goode T."/>
            <person name="Graham J."/>
            <person name="Grandbois E."/>
            <person name="Grewal S."/>
            <person name="Gyaltsen K."/>
            <person name="Hafez N."/>
            <person name="Hagos B."/>
            <person name="Hall J."/>
            <person name="Henson C."/>
            <person name="Hollinger A."/>
            <person name="Honan T."/>
            <person name="Huard M.D."/>
            <person name="Hughes L."/>
            <person name="Hurhula B."/>
            <person name="Husby M.E."/>
            <person name="Kamat A."/>
            <person name="Kanga B."/>
            <person name="Kashin S."/>
            <person name="Khazanovich D."/>
            <person name="Kisner P."/>
            <person name="Lance K."/>
            <person name="Lara M."/>
            <person name="Lee W."/>
            <person name="Lennon N."/>
            <person name="Letendre F."/>
            <person name="LeVine R."/>
            <person name="Lipovsky A."/>
            <person name="Liu X."/>
            <person name="Liu J."/>
            <person name="Liu S."/>
            <person name="Lokyitsang T."/>
            <person name="Lokyitsang Y."/>
            <person name="Lubonja R."/>
            <person name="Lui A."/>
            <person name="MacDonald P."/>
            <person name="Magnisalis V."/>
            <person name="Maru K."/>
            <person name="Matthews C."/>
            <person name="McCusker W."/>
            <person name="McDonough S."/>
            <person name="Mehta T."/>
            <person name="Meldrim J."/>
            <person name="Meneus L."/>
            <person name="Mihai O."/>
            <person name="Mihalev A."/>
            <person name="Mihova T."/>
            <person name="Mittelman R."/>
            <person name="Mlenga V."/>
            <person name="Montmayeur A."/>
            <person name="Mulrain L."/>
            <person name="Navidi A."/>
            <person name="Naylor J."/>
            <person name="Negash T."/>
            <person name="Nguyen T."/>
            <person name="Nguyen N."/>
            <person name="Nicol R."/>
            <person name="Norbu C."/>
            <person name="Norbu N."/>
            <person name="Novod N."/>
            <person name="O'Neill B."/>
            <person name="Osman S."/>
            <person name="Markiewicz E."/>
            <person name="Oyono O.L."/>
            <person name="Patti C."/>
            <person name="Phunkhang P."/>
            <person name="Pierre F."/>
            <person name="Priest M."/>
            <person name="Raghuraman S."/>
            <person name="Rege F."/>
            <person name="Reyes R."/>
            <person name="Rise C."/>
            <person name="Rogov P."/>
            <person name="Ross K."/>
            <person name="Ryan E."/>
            <person name="Settipalli S."/>
            <person name="Shea T."/>
            <person name="Sherpa N."/>
            <person name="Shi L."/>
            <person name="Shih D."/>
            <person name="Sparrow T."/>
            <person name="Spaulding J."/>
            <person name="Stalker J."/>
            <person name="Stange-Thomann N."/>
            <person name="Stavropoulos S."/>
            <person name="Stone C."/>
            <person name="Strader C."/>
            <person name="Tesfaye S."/>
            <person name="Thomson T."/>
            <person name="Thoulutsang Y."/>
            <person name="Thoulutsang D."/>
            <person name="Topham K."/>
            <person name="Topping I."/>
            <person name="Tsamla T."/>
            <person name="Vassiliev H."/>
            <person name="Vo A."/>
            <person name="Wangchuk T."/>
            <person name="Wangdi T."/>
            <person name="Weiand M."/>
            <person name="Wilkinson J."/>
            <person name="Wilson A."/>
            <person name="Yadav S."/>
            <person name="Young G."/>
            <person name="Yu Q."/>
            <person name="Zembek L."/>
            <person name="Zhong D."/>
            <person name="Zimmer A."/>
            <person name="Zwirko Z."/>
            <person name="Jaffe D.B."/>
            <person name="Alvarez P."/>
            <person name="Brockman W."/>
            <person name="Butler J."/>
            <person name="Chin C."/>
            <person name="Gnerre S."/>
            <person name="Grabherr M."/>
            <person name="Kleber M."/>
            <person name="Mauceli E."/>
            <person name="MacCallum I."/>
        </authorList>
    </citation>
    <scope>NUCLEOTIDE SEQUENCE [LARGE SCALE GENOMIC DNA]</scope>
    <source>
        <strain evidence="4">Tucson 14024-0371.13</strain>
    </source>
</reference>
<dbReference type="Gene3D" id="1.10.287.810">
    <property type="entry name" value="Mitochondrial import inner membrane translocase subunit tim13 like domains"/>
    <property type="match status" value="1"/>
</dbReference>
<accession>A0A0P8XIS6</accession>
<sequence>MAPNLDLERVRQQIVLANIQELLQKMTRRCFSKCVGVPGRELRSEERDCLGNCMDRFLDSVQVVSRQYFRRRRRQHPQQQPLRPNRSTTPESGAARSSSAPATATTTASPSASSSSSLSSSAPTPPSACNSSSSYVPPDRKGKSSPIPTSQCSE</sequence>
<dbReference type="InParanoid" id="A0A0P8XIS6"/>
<organism evidence="3 4">
    <name type="scientific">Drosophila ananassae</name>
    <name type="common">Fruit fly</name>
    <dbReference type="NCBI Taxonomy" id="7217"/>
    <lineage>
        <taxon>Eukaryota</taxon>
        <taxon>Metazoa</taxon>
        <taxon>Ecdysozoa</taxon>
        <taxon>Arthropoda</taxon>
        <taxon>Hexapoda</taxon>
        <taxon>Insecta</taxon>
        <taxon>Pterygota</taxon>
        <taxon>Neoptera</taxon>
        <taxon>Endopterygota</taxon>
        <taxon>Diptera</taxon>
        <taxon>Brachycera</taxon>
        <taxon>Muscomorpha</taxon>
        <taxon>Ephydroidea</taxon>
        <taxon>Drosophilidae</taxon>
        <taxon>Drosophila</taxon>
        <taxon>Sophophora</taxon>
    </lineage>
</organism>
<feature type="region of interest" description="Disordered" evidence="1">
    <location>
        <begin position="68"/>
        <end position="154"/>
    </location>
</feature>
<dbReference type="Proteomes" id="UP000007801">
    <property type="component" value="Unassembled WGS sequence"/>
</dbReference>
<evidence type="ECO:0000313" key="3">
    <source>
        <dbReference type="EMBL" id="KPU74790.1"/>
    </source>
</evidence>
<dbReference type="KEGG" id="dan:26514940"/>
<dbReference type="OrthoDB" id="7813104at2759"/>
<protein>
    <recommendedName>
        <fullName evidence="2">Tim10-like domain-containing protein</fullName>
    </recommendedName>
</protein>
<evidence type="ECO:0000256" key="1">
    <source>
        <dbReference type="SAM" id="MobiDB-lite"/>
    </source>
</evidence>
<gene>
    <name evidence="3" type="primary">Dana\GF27531</name>
    <name evidence="3" type="ORF">GF27531</name>
</gene>
<feature type="compositionally biased region" description="Low complexity" evidence="1">
    <location>
        <begin position="77"/>
        <end position="134"/>
    </location>
</feature>
<feature type="domain" description="Tim10-like" evidence="2">
    <location>
        <begin position="10"/>
        <end position="68"/>
    </location>
</feature>
<dbReference type="InterPro" id="IPR035427">
    <property type="entry name" value="Tim10-like_dom_sf"/>
</dbReference>
<dbReference type="EMBL" id="CH902635">
    <property type="protein sequence ID" value="KPU74790.1"/>
    <property type="molecule type" value="Genomic_DNA"/>
</dbReference>
<keyword evidence="4" id="KW-1185">Reference proteome</keyword>
<evidence type="ECO:0000313" key="4">
    <source>
        <dbReference type="Proteomes" id="UP000007801"/>
    </source>
</evidence>
<name>A0A0P8XIS6_DROAN</name>